<organism evidence="1 2">
    <name type="scientific">Acetonema longum DSM 6540</name>
    <dbReference type="NCBI Taxonomy" id="1009370"/>
    <lineage>
        <taxon>Bacteria</taxon>
        <taxon>Bacillati</taxon>
        <taxon>Bacillota</taxon>
        <taxon>Negativicutes</taxon>
        <taxon>Acetonemataceae</taxon>
        <taxon>Acetonema</taxon>
    </lineage>
</organism>
<dbReference type="Proteomes" id="UP000003240">
    <property type="component" value="Unassembled WGS sequence"/>
</dbReference>
<comment type="caution">
    <text evidence="1">The sequence shown here is derived from an EMBL/GenBank/DDBJ whole genome shotgun (WGS) entry which is preliminary data.</text>
</comment>
<evidence type="ECO:0000313" key="2">
    <source>
        <dbReference type="Proteomes" id="UP000003240"/>
    </source>
</evidence>
<accession>F7NF10</accession>
<evidence type="ECO:0000313" key="1">
    <source>
        <dbReference type="EMBL" id="EGO65571.1"/>
    </source>
</evidence>
<reference evidence="1 2" key="1">
    <citation type="journal article" date="2011" name="EMBO J.">
        <title>Structural diversity of bacterial flagellar motors.</title>
        <authorList>
            <person name="Chen S."/>
            <person name="Beeby M."/>
            <person name="Murphy G.E."/>
            <person name="Leadbetter J.R."/>
            <person name="Hendrixson D.R."/>
            <person name="Briegel A."/>
            <person name="Li Z."/>
            <person name="Shi J."/>
            <person name="Tocheva E.I."/>
            <person name="Muller A."/>
            <person name="Dobro M.J."/>
            <person name="Jensen G.J."/>
        </authorList>
    </citation>
    <scope>NUCLEOTIDE SEQUENCE [LARGE SCALE GENOMIC DNA]</scope>
    <source>
        <strain evidence="1 2">DSM 6540</strain>
    </source>
</reference>
<keyword evidence="2" id="KW-1185">Reference proteome</keyword>
<dbReference type="EMBL" id="AFGF01000017">
    <property type="protein sequence ID" value="EGO65571.1"/>
    <property type="molecule type" value="Genomic_DNA"/>
</dbReference>
<proteinExistence type="predicted"/>
<dbReference type="AlphaFoldDB" id="F7NF10"/>
<protein>
    <submittedName>
        <fullName evidence="1">Uncharacterized protein</fullName>
    </submittedName>
</protein>
<name>F7NF10_9FIRM</name>
<gene>
    <name evidence="1" type="ORF">ALO_03136</name>
</gene>
<sequence>MPVKPGGDWVHGLWKIMVYVSADKGRKHQAFGSDIFVVKGDKV</sequence>